<evidence type="ECO:0000313" key="2">
    <source>
        <dbReference type="Proteomes" id="UP001529510"/>
    </source>
</evidence>
<protein>
    <submittedName>
        <fullName evidence="1">Uncharacterized protein</fullName>
    </submittedName>
</protein>
<gene>
    <name evidence="1" type="ORF">M9458_016737</name>
</gene>
<dbReference type="PROSITE" id="PS50092">
    <property type="entry name" value="TSP1"/>
    <property type="match status" value="1"/>
</dbReference>
<comment type="caution">
    <text evidence="1">The sequence shown here is derived from an EMBL/GenBank/DDBJ whole genome shotgun (WGS) entry which is preliminary data.</text>
</comment>
<evidence type="ECO:0000313" key="1">
    <source>
        <dbReference type="EMBL" id="KAL0189638.1"/>
    </source>
</evidence>
<organism evidence="1 2">
    <name type="scientific">Cirrhinus mrigala</name>
    <name type="common">Mrigala</name>
    <dbReference type="NCBI Taxonomy" id="683832"/>
    <lineage>
        <taxon>Eukaryota</taxon>
        <taxon>Metazoa</taxon>
        <taxon>Chordata</taxon>
        <taxon>Craniata</taxon>
        <taxon>Vertebrata</taxon>
        <taxon>Euteleostomi</taxon>
        <taxon>Actinopterygii</taxon>
        <taxon>Neopterygii</taxon>
        <taxon>Teleostei</taxon>
        <taxon>Ostariophysi</taxon>
        <taxon>Cypriniformes</taxon>
        <taxon>Cyprinidae</taxon>
        <taxon>Labeoninae</taxon>
        <taxon>Labeonini</taxon>
        <taxon>Cirrhinus</taxon>
    </lineage>
</organism>
<accession>A0ABD0QTV0</accession>
<dbReference type="InterPro" id="IPR000884">
    <property type="entry name" value="TSP1_rpt"/>
</dbReference>
<feature type="non-terminal residue" evidence="1">
    <location>
        <position position="1"/>
    </location>
</feature>
<dbReference type="InterPro" id="IPR036383">
    <property type="entry name" value="TSP1_rpt_sf"/>
</dbReference>
<dbReference type="SUPFAM" id="SSF82895">
    <property type="entry name" value="TSP-1 type 1 repeat"/>
    <property type="match status" value="1"/>
</dbReference>
<dbReference type="Proteomes" id="UP001529510">
    <property type="component" value="Unassembled WGS sequence"/>
</dbReference>
<sequence>CSSECGRGSRKRTVTCTNPQGLCDPVSRPAEVETCEDHSKCYEWKTGEWSK</sequence>
<dbReference type="Gene3D" id="2.20.100.10">
    <property type="entry name" value="Thrombospondin type-1 (TSP1) repeat"/>
    <property type="match status" value="1"/>
</dbReference>
<keyword evidence="2" id="KW-1185">Reference proteome</keyword>
<dbReference type="AlphaFoldDB" id="A0ABD0QTV0"/>
<dbReference type="EMBL" id="JAMKFB020000007">
    <property type="protein sequence ID" value="KAL0189638.1"/>
    <property type="molecule type" value="Genomic_DNA"/>
</dbReference>
<feature type="non-terminal residue" evidence="1">
    <location>
        <position position="51"/>
    </location>
</feature>
<proteinExistence type="predicted"/>
<reference evidence="1 2" key="1">
    <citation type="submission" date="2024-05" db="EMBL/GenBank/DDBJ databases">
        <title>Genome sequencing and assembly of Indian major carp, Cirrhinus mrigala (Hamilton, 1822).</title>
        <authorList>
            <person name="Mohindra V."/>
            <person name="Chowdhury L.M."/>
            <person name="Lal K."/>
            <person name="Jena J.K."/>
        </authorList>
    </citation>
    <scope>NUCLEOTIDE SEQUENCE [LARGE SCALE GENOMIC DNA]</scope>
    <source>
        <strain evidence="1">CM1030</strain>
        <tissue evidence="1">Blood</tissue>
    </source>
</reference>
<name>A0ABD0QTV0_CIRMR</name>
<dbReference type="Pfam" id="PF19030">
    <property type="entry name" value="TSP1_ADAMTS"/>
    <property type="match status" value="1"/>
</dbReference>